<reference evidence="2" key="1">
    <citation type="submission" date="2018-06" db="EMBL/GenBank/DDBJ databases">
        <authorList>
            <person name="Zhirakovskaya E."/>
        </authorList>
    </citation>
    <scope>NUCLEOTIDE SEQUENCE</scope>
</reference>
<dbReference type="EMBL" id="UOEX01000389">
    <property type="protein sequence ID" value="VAW41556.1"/>
    <property type="molecule type" value="Genomic_DNA"/>
</dbReference>
<dbReference type="InterPro" id="IPR003814">
    <property type="entry name" value="FmdEsu_dom"/>
</dbReference>
<gene>
    <name evidence="2" type="ORF">MNBD_DELTA03-1785</name>
</gene>
<dbReference type="PANTHER" id="PTHR39418:SF1">
    <property type="entry name" value="DEHYDROGENASE"/>
    <property type="match status" value="1"/>
</dbReference>
<dbReference type="Gene3D" id="3.30.1330.130">
    <property type="match status" value="1"/>
</dbReference>
<sequence>MDFSEVVKFHGHVCPGLTLGFRAATLVMNRMELSRSDDEELVAIVENNSCAVDAIQVVTGCTLGKGNLIMRDYGKQVYTFIRRGDGESLRLAVKWQPPTEDAETARAWQSYMAAERTAEVMTLIKKSKNRKIRAIQEAADTDLFKVGKAIEPLPPKAQVFPSLICALCGEKVMAPKIITQNGESLCRPCLEAKNPTTAF</sequence>
<organism evidence="2">
    <name type="scientific">hydrothermal vent metagenome</name>
    <dbReference type="NCBI Taxonomy" id="652676"/>
    <lineage>
        <taxon>unclassified sequences</taxon>
        <taxon>metagenomes</taxon>
        <taxon>ecological metagenomes</taxon>
    </lineage>
</organism>
<accession>A0A3B0WAE6</accession>
<feature type="domain" description="Formylmethanofuran dehydrogenase subunit E" evidence="1">
    <location>
        <begin position="9"/>
        <end position="145"/>
    </location>
</feature>
<name>A0A3B0WAE6_9ZZZZ</name>
<protein>
    <submittedName>
        <fullName evidence="2">Uncharacterized protein MA0381</fullName>
    </submittedName>
</protein>
<dbReference type="PIRSF" id="PIRSF006578">
    <property type="entry name" value="FwdE"/>
    <property type="match status" value="1"/>
</dbReference>
<dbReference type="SUPFAM" id="SSF143555">
    <property type="entry name" value="FwdE-like"/>
    <property type="match status" value="1"/>
</dbReference>
<dbReference type="InterPro" id="IPR053194">
    <property type="entry name" value="tRNA_methyltr_O"/>
</dbReference>
<proteinExistence type="predicted"/>
<evidence type="ECO:0000313" key="2">
    <source>
        <dbReference type="EMBL" id="VAW41556.1"/>
    </source>
</evidence>
<dbReference type="AlphaFoldDB" id="A0A3B0WAE6"/>
<dbReference type="InterPro" id="IPR026328">
    <property type="entry name" value="FmdE"/>
</dbReference>
<evidence type="ECO:0000259" key="1">
    <source>
        <dbReference type="Pfam" id="PF02663"/>
    </source>
</evidence>
<dbReference type="Pfam" id="PF02663">
    <property type="entry name" value="FmdE"/>
    <property type="match status" value="1"/>
</dbReference>
<dbReference type="PANTHER" id="PTHR39418">
    <property type="entry name" value="DEHYDROGENASE-RELATED"/>
    <property type="match status" value="1"/>
</dbReference>